<evidence type="ECO:0000313" key="9">
    <source>
        <dbReference type="EMBL" id="RAW01656.1"/>
    </source>
</evidence>
<comment type="similarity">
    <text evidence="5">Belongs to the Rap family.</text>
</comment>
<evidence type="ECO:0000256" key="5">
    <source>
        <dbReference type="ARBA" id="ARBA00038253"/>
    </source>
</evidence>
<evidence type="ECO:0000256" key="8">
    <source>
        <dbReference type="SAM" id="SignalP"/>
    </source>
</evidence>
<dbReference type="GO" id="GO:0005737">
    <property type="term" value="C:cytoplasm"/>
    <property type="evidence" value="ECO:0007669"/>
    <property type="project" value="UniProtKB-SubCell"/>
</dbReference>
<comment type="caution">
    <text evidence="9">The sequence shown here is derived from an EMBL/GenBank/DDBJ whole genome shotgun (WGS) entry which is preliminary data.</text>
</comment>
<feature type="repeat" description="TPR" evidence="6">
    <location>
        <begin position="159"/>
        <end position="192"/>
    </location>
</feature>
<dbReference type="OrthoDB" id="9803982at2"/>
<dbReference type="Pfam" id="PF13181">
    <property type="entry name" value="TPR_8"/>
    <property type="match status" value="2"/>
</dbReference>
<comment type="subcellular location">
    <subcellularLocation>
        <location evidence="1">Cytoplasm</location>
    </subcellularLocation>
</comment>
<protein>
    <recommendedName>
        <fullName evidence="11">MalT-like TPR region domain-containing protein</fullName>
    </recommendedName>
</protein>
<evidence type="ECO:0000256" key="6">
    <source>
        <dbReference type="PROSITE-ProRule" id="PRU00339"/>
    </source>
</evidence>
<dbReference type="AlphaFoldDB" id="A0A364Y4F6"/>
<keyword evidence="7" id="KW-1133">Transmembrane helix</keyword>
<accession>A0A364Y4F6</accession>
<evidence type="ECO:0000313" key="10">
    <source>
        <dbReference type="Proteomes" id="UP000251889"/>
    </source>
</evidence>
<dbReference type="PANTHER" id="PTHR46630">
    <property type="entry name" value="TETRATRICOPEPTIDE REPEAT PROTEIN 29"/>
    <property type="match status" value="1"/>
</dbReference>
<evidence type="ECO:0000256" key="1">
    <source>
        <dbReference type="ARBA" id="ARBA00004496"/>
    </source>
</evidence>
<dbReference type="SUPFAM" id="SSF48452">
    <property type="entry name" value="TPR-like"/>
    <property type="match status" value="2"/>
</dbReference>
<dbReference type="PANTHER" id="PTHR46630:SF1">
    <property type="entry name" value="TETRATRICOPEPTIDE REPEAT PROTEIN 29"/>
    <property type="match status" value="1"/>
</dbReference>
<keyword evidence="10" id="KW-1185">Reference proteome</keyword>
<feature type="transmembrane region" description="Helical" evidence="7">
    <location>
        <begin position="391"/>
        <end position="412"/>
    </location>
</feature>
<keyword evidence="7" id="KW-0812">Transmembrane</keyword>
<dbReference type="InterPro" id="IPR019734">
    <property type="entry name" value="TPR_rpt"/>
</dbReference>
<feature type="chain" id="PRO_5016767794" description="MalT-like TPR region domain-containing protein" evidence="8">
    <location>
        <begin position="20"/>
        <end position="502"/>
    </location>
</feature>
<gene>
    <name evidence="9" type="ORF">DQQ10_08355</name>
</gene>
<keyword evidence="2" id="KW-0963">Cytoplasm</keyword>
<feature type="signal peptide" evidence="8">
    <location>
        <begin position="1"/>
        <end position="19"/>
    </location>
</feature>
<evidence type="ECO:0008006" key="11">
    <source>
        <dbReference type="Google" id="ProtNLM"/>
    </source>
</evidence>
<keyword evidence="4 6" id="KW-0802">TPR repeat</keyword>
<evidence type="ECO:0000256" key="3">
    <source>
        <dbReference type="ARBA" id="ARBA00022737"/>
    </source>
</evidence>
<dbReference type="EMBL" id="QMFY01000003">
    <property type="protein sequence ID" value="RAW01656.1"/>
    <property type="molecule type" value="Genomic_DNA"/>
</dbReference>
<sequence>MNKCCLIFLLMVVNIITYAQNSKIDSLTTLLAQTRVDSARKQIYRELCYENFELDDRRMADYADTLIKLAVKSNDTRNLVVGNRILAIALRRLGNIDSAIVISNKIIKIAQQMNAEREVLKILNGLLLSYRDCGQYDLALRYGLETHSKAAATDSSFIVVVTNNIGLIYYKLENYSKAISYFKRSLRRDMSKDKFLGGYINLGLCYSKVGKFDSAWNCLSYVKKHVHLLPPAHRVHLKFSIAQYYFSKKMYDSAEVELNNTLALASTYDFVECRIISILRLAEIYLDRHDYQMALTHLRNGISITEKTSFKGELLDFYGLLGDTYASLGDYHNATVYMRRYISLKDSIYSRARENNISQIEIDFVEKEKNAALARQELIISGNRSSLKKRGVVLAMSIGFCLILILLAYRLYKLYKTKRLANEGLHEKIRSRAKDLETLYIQSAQVRRYDNLVMEKQLQKISYGMRSIEALCELALRDGNRKESYLNEMLSITRSCQNLKGK</sequence>
<evidence type="ECO:0000256" key="2">
    <source>
        <dbReference type="ARBA" id="ARBA00022490"/>
    </source>
</evidence>
<keyword evidence="7" id="KW-0472">Membrane</keyword>
<evidence type="ECO:0000256" key="7">
    <source>
        <dbReference type="SAM" id="Phobius"/>
    </source>
</evidence>
<dbReference type="PROSITE" id="PS50005">
    <property type="entry name" value="TPR"/>
    <property type="match status" value="1"/>
</dbReference>
<dbReference type="InterPro" id="IPR051476">
    <property type="entry name" value="Bac_ResReg_Asp_Phosphatase"/>
</dbReference>
<proteinExistence type="inferred from homology"/>
<dbReference type="SMART" id="SM00028">
    <property type="entry name" value="TPR"/>
    <property type="match status" value="6"/>
</dbReference>
<evidence type="ECO:0000256" key="4">
    <source>
        <dbReference type="ARBA" id="ARBA00022803"/>
    </source>
</evidence>
<keyword evidence="8" id="KW-0732">Signal</keyword>
<keyword evidence="3" id="KW-0677">Repeat</keyword>
<name>A0A364Y4F6_9BACT</name>
<reference evidence="9 10" key="1">
    <citation type="submission" date="2018-06" db="EMBL/GenBank/DDBJ databases">
        <title>Chryseolinea flavus sp. nov., a member of the phylum Bacteroidetes isolated from soil.</title>
        <authorList>
            <person name="Li Y."/>
            <person name="Wang J."/>
        </authorList>
    </citation>
    <scope>NUCLEOTIDE SEQUENCE [LARGE SCALE GENOMIC DNA]</scope>
    <source>
        <strain evidence="9 10">SDU1-6</strain>
    </source>
</reference>
<organism evidence="9 10">
    <name type="scientific">Pseudochryseolinea flava</name>
    <dbReference type="NCBI Taxonomy" id="2059302"/>
    <lineage>
        <taxon>Bacteria</taxon>
        <taxon>Pseudomonadati</taxon>
        <taxon>Bacteroidota</taxon>
        <taxon>Cytophagia</taxon>
        <taxon>Cytophagales</taxon>
        <taxon>Fulvivirgaceae</taxon>
        <taxon>Pseudochryseolinea</taxon>
    </lineage>
</organism>
<dbReference type="RefSeq" id="WP_112746396.1">
    <property type="nucleotide sequence ID" value="NZ_QMFY01000003.1"/>
</dbReference>
<dbReference type="Proteomes" id="UP000251889">
    <property type="component" value="Unassembled WGS sequence"/>
</dbReference>
<dbReference type="InterPro" id="IPR011990">
    <property type="entry name" value="TPR-like_helical_dom_sf"/>
</dbReference>
<dbReference type="Gene3D" id="1.25.40.10">
    <property type="entry name" value="Tetratricopeptide repeat domain"/>
    <property type="match status" value="2"/>
</dbReference>